<evidence type="ECO:0000313" key="2">
    <source>
        <dbReference type="EMBL" id="EGF25721.1"/>
    </source>
</evidence>
<evidence type="ECO:0000256" key="1">
    <source>
        <dbReference type="SAM" id="MobiDB-lite"/>
    </source>
</evidence>
<feature type="compositionally biased region" description="Basic and acidic residues" evidence="1">
    <location>
        <begin position="235"/>
        <end position="246"/>
    </location>
</feature>
<dbReference type="SUPFAM" id="SSF56281">
    <property type="entry name" value="Metallo-hydrolase/oxidoreductase"/>
    <property type="match status" value="1"/>
</dbReference>
<reference evidence="2 3" key="1">
    <citation type="journal article" date="2013" name="Mar. Genomics">
        <title>Expression of sulfatases in Rhodopirellula baltica and the diversity of sulfatases in the genus Rhodopirellula.</title>
        <authorList>
            <person name="Wegner C.E."/>
            <person name="Richter-Heitmann T."/>
            <person name="Klindworth A."/>
            <person name="Klockow C."/>
            <person name="Richter M."/>
            <person name="Achstetter T."/>
            <person name="Glockner F.O."/>
            <person name="Harder J."/>
        </authorList>
    </citation>
    <scope>NUCLEOTIDE SEQUENCE [LARGE SCALE GENOMIC DNA]</scope>
    <source>
        <strain evidence="2 3">WH47</strain>
    </source>
</reference>
<evidence type="ECO:0000313" key="3">
    <source>
        <dbReference type="Proteomes" id="UP000006222"/>
    </source>
</evidence>
<dbReference type="EMBL" id="AFAR01000214">
    <property type="protein sequence ID" value="EGF25721.1"/>
    <property type="molecule type" value="Genomic_DNA"/>
</dbReference>
<dbReference type="GO" id="GO:0004521">
    <property type="term" value="F:RNA endonuclease activity"/>
    <property type="evidence" value="ECO:0007669"/>
    <property type="project" value="TreeGrafter"/>
</dbReference>
<dbReference type="Proteomes" id="UP000006222">
    <property type="component" value="Unassembled WGS sequence"/>
</dbReference>
<dbReference type="PANTHER" id="PTHR11203">
    <property type="entry name" value="CLEAVAGE AND POLYADENYLATION SPECIFICITY FACTOR FAMILY MEMBER"/>
    <property type="match status" value="1"/>
</dbReference>
<name>F2AX95_RHOBT</name>
<feature type="region of interest" description="Disordered" evidence="1">
    <location>
        <begin position="229"/>
        <end position="255"/>
    </location>
</feature>
<organism evidence="2 3">
    <name type="scientific">Rhodopirellula baltica WH47</name>
    <dbReference type="NCBI Taxonomy" id="991778"/>
    <lineage>
        <taxon>Bacteria</taxon>
        <taxon>Pseudomonadati</taxon>
        <taxon>Planctomycetota</taxon>
        <taxon>Planctomycetia</taxon>
        <taxon>Pirellulales</taxon>
        <taxon>Pirellulaceae</taxon>
        <taxon>Rhodopirellula</taxon>
    </lineage>
</organism>
<sequence length="385" mass="42810">MTRPRPKLLETTPAGLHCPIGGFYVDPVRPVDRAVITHGHSDHARWGCRHYLSARPGEPILRMRLSNEAEFEFLEYGEPRTIGGVQVSLHPAGHMLGSAQVRLEYRGEVAVVTGDYKLQSDATCADFEPVRCHTLVTESTFGLPIYQWREDVEIFADINDWWRTSAAEGKCCLLYGYAVGKSQRLLSGLDPSIGPIYTHGAVEKGVQAYRQSGVELPYTMAVTRRIEMAGQSSETKLDSDESAEKSPKKRSRKRTAKLDWAGSIVVAVPSSHGTPWMRKFGSVSTAMASGWMAVRGARRRRAVDRGFVLSDHVDWSGLMNAIVWSEADDIWVTHGSTAVVSRFLNEGGLTERLIAERETDRHTIRACEIPSYWETATADSDVDDD</sequence>
<dbReference type="PATRIC" id="fig|991778.3.peg.4605"/>
<dbReference type="PANTHER" id="PTHR11203:SF49">
    <property type="entry name" value="BLL1145 PROTEIN"/>
    <property type="match status" value="1"/>
</dbReference>
<dbReference type="RefSeq" id="WP_007328255.1">
    <property type="nucleotide sequence ID" value="NZ_AFAR01000214.1"/>
</dbReference>
<comment type="caution">
    <text evidence="2">The sequence shown here is derived from an EMBL/GenBank/DDBJ whole genome shotgun (WGS) entry which is preliminary data.</text>
</comment>
<dbReference type="Gene3D" id="3.60.15.10">
    <property type="entry name" value="Ribonuclease Z/Hydroxyacylglutathione hydrolase-like"/>
    <property type="match status" value="1"/>
</dbReference>
<gene>
    <name evidence="2" type="ORF">RBWH47_05131</name>
</gene>
<protein>
    <submittedName>
        <fullName evidence="2">mRNA 3-end processing factor</fullName>
    </submittedName>
</protein>
<dbReference type="InterPro" id="IPR050698">
    <property type="entry name" value="MBL"/>
</dbReference>
<dbReference type="InterPro" id="IPR036866">
    <property type="entry name" value="RibonucZ/Hydroxyglut_hydro"/>
</dbReference>
<accession>F2AX95</accession>
<dbReference type="AlphaFoldDB" id="F2AX95"/>
<proteinExistence type="predicted"/>